<comment type="subcellular location">
    <subcellularLocation>
        <location evidence="1">Membrane</location>
        <topology evidence="1">Single-pass type II membrane protein</topology>
    </subcellularLocation>
</comment>
<dbReference type="GO" id="GO:0005615">
    <property type="term" value="C:extracellular space"/>
    <property type="evidence" value="ECO:0007669"/>
    <property type="project" value="UniProtKB-KW"/>
</dbReference>
<dbReference type="GO" id="GO:0005125">
    <property type="term" value="F:cytokine activity"/>
    <property type="evidence" value="ECO:0007669"/>
    <property type="project" value="UniProtKB-KW"/>
</dbReference>
<dbReference type="SUPFAM" id="SSF49842">
    <property type="entry name" value="TNF-like"/>
    <property type="match status" value="1"/>
</dbReference>
<dbReference type="InterPro" id="IPR006053">
    <property type="entry name" value="TNF"/>
</dbReference>
<keyword evidence="7" id="KW-1133">Transmembrane helix</keyword>
<dbReference type="GO" id="GO:0005164">
    <property type="term" value="F:tumor necrosis factor receptor binding"/>
    <property type="evidence" value="ECO:0007669"/>
    <property type="project" value="InterPro"/>
</dbReference>
<evidence type="ECO:0000259" key="11">
    <source>
        <dbReference type="PROSITE" id="PS50049"/>
    </source>
</evidence>
<evidence type="ECO:0000256" key="5">
    <source>
        <dbReference type="ARBA" id="ARBA00022692"/>
    </source>
</evidence>
<evidence type="ECO:0000256" key="4">
    <source>
        <dbReference type="ARBA" id="ARBA00022514"/>
    </source>
</evidence>
<proteinExistence type="evidence at transcript level"/>
<accession>A0A0M3MYW0</accession>
<reference evidence="12" key="1">
    <citation type="journal article" date="2015" name="Curr. Biol.">
        <title>African Lungfish Reveal the Evolutionary Origins of Organized Mucosal Lymphoid Tissue in Vertebrates.</title>
        <authorList>
            <person name="Tacchi L."/>
            <person name="Larragoite E.T."/>
            <person name="Munoz P."/>
            <person name="Amemiya C.T."/>
            <person name="Salinas I."/>
        </authorList>
    </citation>
    <scope>NUCLEOTIDE SEQUENCE</scope>
</reference>
<dbReference type="SMART" id="SM00207">
    <property type="entry name" value="TNF"/>
    <property type="match status" value="1"/>
</dbReference>
<dbReference type="GO" id="GO:0016020">
    <property type="term" value="C:membrane"/>
    <property type="evidence" value="ECO:0007669"/>
    <property type="project" value="UniProtKB-SubCell"/>
</dbReference>
<dbReference type="GO" id="GO:0006955">
    <property type="term" value="P:immune response"/>
    <property type="evidence" value="ECO:0007669"/>
    <property type="project" value="InterPro"/>
</dbReference>
<dbReference type="InterPro" id="IPR006052">
    <property type="entry name" value="TNF_dom"/>
</dbReference>
<evidence type="ECO:0000256" key="2">
    <source>
        <dbReference type="ARBA" id="ARBA00008670"/>
    </source>
</evidence>
<dbReference type="PANTHER" id="PTHR11471">
    <property type="entry name" value="TUMOR NECROSIS FACTOR FAMILY MEMBER"/>
    <property type="match status" value="1"/>
</dbReference>
<dbReference type="Pfam" id="PF00229">
    <property type="entry name" value="TNF"/>
    <property type="match status" value="1"/>
</dbReference>
<organism evidence="12">
    <name type="scientific">Protopterus annectens</name>
    <name type="common">African lungfish</name>
    <dbReference type="NCBI Taxonomy" id="7888"/>
    <lineage>
        <taxon>Eukaryota</taxon>
        <taxon>Metazoa</taxon>
        <taxon>Chordata</taxon>
        <taxon>Craniata</taxon>
        <taxon>Vertebrata</taxon>
        <taxon>Euteleostomi</taxon>
        <taxon>Dipnomorpha</taxon>
        <taxon>Ceratodontiformes</taxon>
        <taxon>Lepidosirenoidei</taxon>
        <taxon>Protopteridae</taxon>
        <taxon>Protopterus</taxon>
    </lineage>
</organism>
<sequence length="136" mass="14744">AHLTAVINEDKLNFVSDSGLAFLKGGMKLENNELVIPSDGVYFVYNKVAFQASGCGNDRIIITCTGSRTSDLYPDVVPLFTSTKYACGGRPHEMGWLQPFFHGAAVILHKGDRLSVTAQPLVNVDAKNTYFGAFAI</sequence>
<comment type="similarity">
    <text evidence="2">Belongs to the tumor necrosis factor family.</text>
</comment>
<feature type="non-terminal residue" evidence="12">
    <location>
        <position position="1"/>
    </location>
</feature>
<dbReference type="EMBL" id="KP196355">
    <property type="protein sequence ID" value="AKL90488.1"/>
    <property type="molecule type" value="mRNA"/>
</dbReference>
<evidence type="ECO:0000256" key="9">
    <source>
        <dbReference type="ARBA" id="ARBA00023157"/>
    </source>
</evidence>
<evidence type="ECO:0000256" key="6">
    <source>
        <dbReference type="ARBA" id="ARBA00022968"/>
    </source>
</evidence>
<name>A0A0M3MYW0_PROAN</name>
<dbReference type="PANTHER" id="PTHR11471:SF23">
    <property type="entry name" value="TUMOR NECROSIS FACTOR"/>
    <property type="match status" value="1"/>
</dbReference>
<keyword evidence="5" id="KW-0812">Transmembrane</keyword>
<evidence type="ECO:0000313" key="12">
    <source>
        <dbReference type="EMBL" id="AKL90488.1"/>
    </source>
</evidence>
<protein>
    <recommendedName>
        <fullName evidence="3">Tumor necrosis factor</fullName>
    </recommendedName>
    <alternativeName>
        <fullName evidence="10">TNF-alpha</fullName>
    </alternativeName>
</protein>
<keyword evidence="8" id="KW-0472">Membrane</keyword>
<dbReference type="InterPro" id="IPR021184">
    <property type="entry name" value="TNF_CS"/>
</dbReference>
<dbReference type="InterPro" id="IPR008983">
    <property type="entry name" value="Tumour_necrosis_fac-like_dom"/>
</dbReference>
<feature type="domain" description="THD" evidence="11">
    <location>
        <begin position="1"/>
        <end position="136"/>
    </location>
</feature>
<evidence type="ECO:0000256" key="3">
    <source>
        <dbReference type="ARBA" id="ARBA00013893"/>
    </source>
</evidence>
<dbReference type="PROSITE" id="PS50049">
    <property type="entry name" value="THD_2"/>
    <property type="match status" value="1"/>
</dbReference>
<dbReference type="PRINTS" id="PR01234">
    <property type="entry name" value="TNECROSISFCT"/>
</dbReference>
<evidence type="ECO:0000256" key="8">
    <source>
        <dbReference type="ARBA" id="ARBA00023136"/>
    </source>
</evidence>
<evidence type="ECO:0000256" key="10">
    <source>
        <dbReference type="ARBA" id="ARBA00029751"/>
    </source>
</evidence>
<dbReference type="Gene3D" id="2.60.120.40">
    <property type="match status" value="1"/>
</dbReference>
<keyword evidence="6" id="KW-0735">Signal-anchor</keyword>
<keyword evidence="9" id="KW-1015">Disulfide bond</keyword>
<evidence type="ECO:0000256" key="1">
    <source>
        <dbReference type="ARBA" id="ARBA00004606"/>
    </source>
</evidence>
<dbReference type="CDD" id="cd00184">
    <property type="entry name" value="TNF"/>
    <property type="match status" value="1"/>
</dbReference>
<dbReference type="AlphaFoldDB" id="A0A0M3MYW0"/>
<evidence type="ECO:0000256" key="7">
    <source>
        <dbReference type="ARBA" id="ARBA00022989"/>
    </source>
</evidence>
<keyword evidence="4" id="KW-0202">Cytokine</keyword>
<dbReference type="PROSITE" id="PS00251">
    <property type="entry name" value="THD_1"/>
    <property type="match status" value="1"/>
</dbReference>